<dbReference type="STRING" id="445975.COLSTE_02353"/>
<dbReference type="HOGENOM" id="CLU_2583688_0_0_11"/>
<keyword evidence="3" id="KW-1185">Reference proteome</keyword>
<evidence type="ECO:0000256" key="1">
    <source>
        <dbReference type="SAM" id="MobiDB-lite"/>
    </source>
</evidence>
<name>B6GE17_9ACTN</name>
<evidence type="ECO:0000313" key="2">
    <source>
        <dbReference type="EMBL" id="EEA89470.1"/>
    </source>
</evidence>
<feature type="region of interest" description="Disordered" evidence="1">
    <location>
        <begin position="26"/>
        <end position="63"/>
    </location>
</feature>
<sequence>MKFHYIMPRSATHTFNTCKRGTGPTIENTERSCGGTRSTRRHRQQNRACGRTKRRSRLTRTSATRPACVTHTIAGCLGTA</sequence>
<reference evidence="2 3" key="2">
    <citation type="submission" date="2008-10" db="EMBL/GenBank/DDBJ databases">
        <authorList>
            <person name="Fulton L."/>
            <person name="Clifton S."/>
            <person name="Fulton B."/>
            <person name="Xu J."/>
            <person name="Minx P."/>
            <person name="Pepin K.H."/>
            <person name="Johnson M."/>
            <person name="Thiruvilangam P."/>
            <person name="Bhonagiri V."/>
            <person name="Nash W.E."/>
            <person name="Mardis E.R."/>
            <person name="Wilson R.K."/>
        </authorList>
    </citation>
    <scope>NUCLEOTIDE SEQUENCE [LARGE SCALE GENOMIC DNA]</scope>
    <source>
        <strain evidence="2 3">DSM 13279</strain>
    </source>
</reference>
<evidence type="ECO:0000313" key="3">
    <source>
        <dbReference type="Proteomes" id="UP000003560"/>
    </source>
</evidence>
<feature type="compositionally biased region" description="Basic residues" evidence="1">
    <location>
        <begin position="38"/>
        <end position="58"/>
    </location>
</feature>
<reference evidence="2 3" key="1">
    <citation type="submission" date="2008-10" db="EMBL/GenBank/DDBJ databases">
        <title>Draft genome sequence of Collinsella stercoris (DSM 13279).</title>
        <authorList>
            <person name="Sudarsanam P."/>
            <person name="Ley R."/>
            <person name="Guruge J."/>
            <person name="Turnbaugh P.J."/>
            <person name="Mahowald M."/>
            <person name="Liep D."/>
            <person name="Gordon J."/>
        </authorList>
    </citation>
    <scope>NUCLEOTIDE SEQUENCE [LARGE SCALE GENOMIC DNA]</scope>
    <source>
        <strain evidence="2 3">DSM 13279</strain>
    </source>
</reference>
<proteinExistence type="predicted"/>
<dbReference type="AlphaFoldDB" id="B6GE17"/>
<organism evidence="2 3">
    <name type="scientific">Collinsella stercoris DSM 13279</name>
    <dbReference type="NCBI Taxonomy" id="445975"/>
    <lineage>
        <taxon>Bacteria</taxon>
        <taxon>Bacillati</taxon>
        <taxon>Actinomycetota</taxon>
        <taxon>Coriobacteriia</taxon>
        <taxon>Coriobacteriales</taxon>
        <taxon>Coriobacteriaceae</taxon>
        <taxon>Collinsella</taxon>
    </lineage>
</organism>
<comment type="caution">
    <text evidence="2">The sequence shown here is derived from an EMBL/GenBank/DDBJ whole genome shotgun (WGS) entry which is preliminary data.</text>
</comment>
<dbReference type="EMBL" id="ABXJ01000137">
    <property type="protein sequence ID" value="EEA89470.1"/>
    <property type="molecule type" value="Genomic_DNA"/>
</dbReference>
<accession>B6GE17</accession>
<protein>
    <submittedName>
        <fullName evidence="2">Uncharacterized protein</fullName>
    </submittedName>
</protein>
<gene>
    <name evidence="2" type="ORF">COLSTE_02353</name>
</gene>
<dbReference type="Proteomes" id="UP000003560">
    <property type="component" value="Unassembled WGS sequence"/>
</dbReference>